<evidence type="ECO:0000256" key="3">
    <source>
        <dbReference type="ARBA" id="ARBA00023085"/>
    </source>
</evidence>
<name>A0ABS8QB92_9BURK</name>
<dbReference type="InterPro" id="IPR011050">
    <property type="entry name" value="Pectin_lyase_fold/virulence"/>
</dbReference>
<feature type="signal peptide" evidence="4">
    <location>
        <begin position="1"/>
        <end position="30"/>
    </location>
</feature>
<evidence type="ECO:0000313" key="7">
    <source>
        <dbReference type="Proteomes" id="UP001179361"/>
    </source>
</evidence>
<evidence type="ECO:0000256" key="1">
    <source>
        <dbReference type="ARBA" id="ARBA00008891"/>
    </source>
</evidence>
<dbReference type="EMBL" id="JAJNOC010000010">
    <property type="protein sequence ID" value="MCD2519006.1"/>
    <property type="molecule type" value="Genomic_DNA"/>
</dbReference>
<keyword evidence="2" id="KW-0378">Hydrolase</keyword>
<evidence type="ECO:0000256" key="4">
    <source>
        <dbReference type="SAM" id="SignalP"/>
    </source>
</evidence>
<comment type="caution">
    <text evidence="6">The sequence shown here is derived from an EMBL/GenBank/DDBJ whole genome shotgun (WGS) entry which is preliminary data.</text>
</comment>
<dbReference type="PANTHER" id="PTHR31321:SF57">
    <property type="entry name" value="PECTINESTERASE 53-RELATED"/>
    <property type="match status" value="1"/>
</dbReference>
<feature type="domain" description="Pectinesterase catalytic" evidence="5">
    <location>
        <begin position="457"/>
        <end position="720"/>
    </location>
</feature>
<keyword evidence="3" id="KW-0063">Aspartyl esterase</keyword>
<comment type="similarity">
    <text evidence="1">Belongs to the pectinesterase family.</text>
</comment>
<accession>A0ABS8QB92</accession>
<dbReference type="PANTHER" id="PTHR31321">
    <property type="entry name" value="ACYL-COA THIOESTER HYDROLASE YBHC-RELATED"/>
    <property type="match status" value="1"/>
</dbReference>
<dbReference type="Pfam" id="PF01095">
    <property type="entry name" value="Pectinesterase"/>
    <property type="match status" value="1"/>
</dbReference>
<dbReference type="SUPFAM" id="SSF51126">
    <property type="entry name" value="Pectin lyase-like"/>
    <property type="match status" value="1"/>
</dbReference>
<feature type="chain" id="PRO_5047488893" evidence="4">
    <location>
        <begin position="31"/>
        <end position="787"/>
    </location>
</feature>
<organism evidence="6 7">
    <name type="scientific">Massilia phyllostachyos</name>
    <dbReference type="NCBI Taxonomy" id="2898585"/>
    <lineage>
        <taxon>Bacteria</taxon>
        <taxon>Pseudomonadati</taxon>
        <taxon>Pseudomonadota</taxon>
        <taxon>Betaproteobacteria</taxon>
        <taxon>Burkholderiales</taxon>
        <taxon>Oxalobacteraceae</taxon>
        <taxon>Telluria group</taxon>
        <taxon>Massilia</taxon>
    </lineage>
</organism>
<dbReference type="InterPro" id="IPR012334">
    <property type="entry name" value="Pectin_lyas_fold"/>
</dbReference>
<evidence type="ECO:0000259" key="5">
    <source>
        <dbReference type="Pfam" id="PF01095"/>
    </source>
</evidence>
<dbReference type="Proteomes" id="UP001179361">
    <property type="component" value="Unassembled WGS sequence"/>
</dbReference>
<dbReference type="Gene3D" id="2.160.20.10">
    <property type="entry name" value="Single-stranded right-handed beta-helix, Pectin lyase-like"/>
    <property type="match status" value="1"/>
</dbReference>
<reference evidence="6" key="1">
    <citation type="submission" date="2021-11" db="EMBL/GenBank/DDBJ databases">
        <title>The complete genome of Massilia sp sp. G4R7.</title>
        <authorList>
            <person name="Liu L."/>
            <person name="Yue J."/>
            <person name="Yuan J."/>
            <person name="Yang F."/>
            <person name="Li L."/>
        </authorList>
    </citation>
    <scope>NUCLEOTIDE SEQUENCE</scope>
    <source>
        <strain evidence="6">G4R7</strain>
    </source>
</reference>
<dbReference type="InterPro" id="IPR000070">
    <property type="entry name" value="Pectinesterase_cat"/>
</dbReference>
<keyword evidence="4" id="KW-0732">Signal</keyword>
<gene>
    <name evidence="6" type="ORF">LQ564_22145</name>
</gene>
<protein>
    <submittedName>
        <fullName evidence="6">Pectinesterase family protein</fullName>
    </submittedName>
</protein>
<sequence>MSSQTRGKRAARTASIAALLIAATCAPALACPTASAWCDDFEAAATTWRLDGGGAVRLHAETGAGNRVLLLAPGAAARPADPAAHKAATGETFVEARLRPASLGEAPRRAVVLVRYADPRNWVGAAVNIIPGRPKMAVELVQMRDGGLTRLRQMGHDTAPPGGYQTLRVELARNELAAWLDGERVSVALPSPAPAGGPALLAQEGDFAFDDLRIGPAGEKPGRIALAQRSAGIGLHAGETVRYPLSALAGDGATPLPLAAAIDDPALAQVAVDGNTLVVTGRRAGNAVVTVSDARDRNVATAIGLKVGPAFAAAGDAAALRGRLAPAGADVQPDTLLRIRFDAAPALGSSGSVRVYRAADRSLVDVIRLGEEADAIGPREAAFKRVVRGSPIRVDGLDAVIRLHSDRLDYGTEYLVEVDAGLVPDGRIGGQAFAGIGQAAGWRFRTRAQAPVGREFTVDDDGPADFRTVQGALNHVMRAVPRAEPVTIRIANGRYEELLYLRVKDNVRLHGESRDGVVIGAVNNDGVNPGAGSGQPASSPAASGGRSVFLAEDADLLALDRLTVINRTVRVKSFGGQAEALHYSSDRGRLRVVDAAFWSEQDTILVRGYAWFYRSLIAGNVDFIWGTNRAALFEESEIRTVGDSAQPKGGGYIVQARTVDPNEAGFVFLNSRLTHGPGPAGNDVPIGAAWLARPGPSGQGDKVVFIHTRMDKHIAPAGWSLPKVIAPGAQPGAGWAEFGSMDLDGKPLDLSQRTTGRILTPEHAARYTSRARVFAGYGDGKGWNPAP</sequence>
<dbReference type="Gene3D" id="2.60.120.560">
    <property type="entry name" value="Exo-inulinase, domain 1"/>
    <property type="match status" value="1"/>
</dbReference>
<evidence type="ECO:0000313" key="6">
    <source>
        <dbReference type="EMBL" id="MCD2519006.1"/>
    </source>
</evidence>
<keyword evidence="7" id="KW-1185">Reference proteome</keyword>
<dbReference type="RefSeq" id="WP_231060282.1">
    <property type="nucleotide sequence ID" value="NZ_JAJNOC010000010.1"/>
</dbReference>
<evidence type="ECO:0000256" key="2">
    <source>
        <dbReference type="ARBA" id="ARBA00022801"/>
    </source>
</evidence>
<proteinExistence type="inferred from homology"/>